<evidence type="ECO:0000313" key="2">
    <source>
        <dbReference type="EMBL" id="SHW96641.1"/>
    </source>
</evidence>
<evidence type="ECO:0000313" key="3">
    <source>
        <dbReference type="Proteomes" id="UP000185183"/>
    </source>
</evidence>
<dbReference type="RefSeq" id="WP_042789776.1">
    <property type="nucleotide sequence ID" value="NZ_FRZS01000001.1"/>
</dbReference>
<dbReference type="Pfam" id="PF11259">
    <property type="entry name" value="DUF3060"/>
    <property type="match status" value="1"/>
</dbReference>
<protein>
    <submittedName>
        <fullName evidence="2">Protein of uncharacterized function (DUF3060)</fullName>
    </submittedName>
</protein>
<accession>A0A9Q7SBP4</accession>
<dbReference type="EMBL" id="FSFA01000001">
    <property type="protein sequence ID" value="SHW96641.1"/>
    <property type="molecule type" value="Genomic_DNA"/>
</dbReference>
<organism evidence="2 3">
    <name type="scientific">Mycobacteroides abscessus subsp. bolletii</name>
    <dbReference type="NCBI Taxonomy" id="319705"/>
    <lineage>
        <taxon>Bacteria</taxon>
        <taxon>Bacillati</taxon>
        <taxon>Actinomycetota</taxon>
        <taxon>Actinomycetes</taxon>
        <taxon>Mycobacteriales</taxon>
        <taxon>Mycobacteriaceae</taxon>
        <taxon>Mycobacteroides</taxon>
        <taxon>Mycobacteroides abscessus</taxon>
    </lineage>
</organism>
<name>A0A9Q7SBP4_9MYCO</name>
<evidence type="ECO:0000256" key="1">
    <source>
        <dbReference type="SAM" id="MobiDB-lite"/>
    </source>
</evidence>
<comment type="caution">
    <text evidence="2">The sequence shown here is derived from an EMBL/GenBank/DDBJ whole genome shotgun (WGS) entry which is preliminary data.</text>
</comment>
<feature type="region of interest" description="Disordered" evidence="1">
    <location>
        <begin position="29"/>
        <end position="56"/>
    </location>
</feature>
<reference evidence="2 3" key="1">
    <citation type="submission" date="2016-11" db="EMBL/GenBank/DDBJ databases">
        <authorList>
            <consortium name="Pathogen Informatics"/>
        </authorList>
    </citation>
    <scope>NUCLEOTIDE SEQUENCE [LARGE SCALE GENOMIC DNA]</scope>
    <source>
        <strain evidence="2 3">968</strain>
    </source>
</reference>
<dbReference type="PROSITE" id="PS51257">
    <property type="entry name" value="PROKAR_LIPOPROTEIN"/>
    <property type="match status" value="1"/>
</dbReference>
<dbReference type="Proteomes" id="UP000185183">
    <property type="component" value="Unassembled WGS sequence"/>
</dbReference>
<dbReference type="AlphaFoldDB" id="A0A9Q7SBP4"/>
<gene>
    <name evidence="2" type="ORF">SAMEA2275694_01036</name>
</gene>
<sequence>MHRTRPTLVALAVAVTTVGLAGCGIIKPGSSNPTPGTWTPPSTSTSTSTSASTPTSAKVNIGDETVIGYFGQTTTATCEAGKSLNITGANNTLTITGPCETVTVSGFSNTVTFGELKTEVTVTGYGNKLTYKTGEPKINNYGSNNTIGKAP</sequence>
<dbReference type="InterPro" id="IPR021417">
    <property type="entry name" value="DUF3060"/>
</dbReference>
<proteinExistence type="predicted"/>